<keyword evidence="4" id="KW-0804">Transcription</keyword>
<dbReference type="EMBL" id="JBFOLK010000012">
    <property type="protein sequence ID" value="KAL2471981.1"/>
    <property type="molecule type" value="Genomic_DNA"/>
</dbReference>
<reference evidence="8" key="1">
    <citation type="submission" date="2024-07" db="EMBL/GenBank/DDBJ databases">
        <title>Two chromosome-level genome assemblies of Korean endemic species Abeliophyllum distichum and Forsythia ovata (Oleaceae).</title>
        <authorList>
            <person name="Jang H."/>
        </authorList>
    </citation>
    <scope>NUCLEOTIDE SEQUENCE [LARGE SCALE GENOMIC DNA]</scope>
</reference>
<comment type="subcellular location">
    <subcellularLocation>
        <location evidence="1">Nucleus</location>
    </subcellularLocation>
</comment>
<sequence length="170" mass="20198">MKTTYRTEDESACEDFHLSFVYFANKYFYNQIWQKNMITVFFATINPTRHRDQLLINRVFTHYYGHLIGTNVQLRDFSGRLWDIQYIPRTFAQTHLARFVNGVQIYNVVGRVWQIIMDTRGNGIVRRIARGWAAFYSAKNINFGDTCVYELINDEVLAFKLYKVVVRGRE</sequence>
<evidence type="ECO:0000256" key="3">
    <source>
        <dbReference type="ARBA" id="ARBA00023125"/>
    </source>
</evidence>
<protein>
    <submittedName>
        <fullName evidence="7">DNA-binding pseudobarrel domain superfamily</fullName>
    </submittedName>
</protein>
<feature type="domain" description="TF-B3" evidence="6">
    <location>
        <begin position="87"/>
        <end position="165"/>
    </location>
</feature>
<dbReference type="InterPro" id="IPR003340">
    <property type="entry name" value="B3_DNA-bd"/>
</dbReference>
<dbReference type="GO" id="GO:0005634">
    <property type="term" value="C:nucleus"/>
    <property type="evidence" value="ECO:0007669"/>
    <property type="project" value="UniProtKB-SubCell"/>
</dbReference>
<dbReference type="Gene3D" id="2.40.330.10">
    <property type="entry name" value="DNA-binding pseudobarrel domain"/>
    <property type="match status" value="1"/>
</dbReference>
<keyword evidence="3 7" id="KW-0238">DNA-binding</keyword>
<dbReference type="GO" id="GO:0003677">
    <property type="term" value="F:DNA binding"/>
    <property type="evidence" value="ECO:0007669"/>
    <property type="project" value="UniProtKB-KW"/>
</dbReference>
<evidence type="ECO:0000313" key="7">
    <source>
        <dbReference type="EMBL" id="KAL2471981.1"/>
    </source>
</evidence>
<accession>A0ABD1Q707</accession>
<dbReference type="InterPro" id="IPR015300">
    <property type="entry name" value="DNA-bd_pseudobarrel_sf"/>
</dbReference>
<evidence type="ECO:0000256" key="2">
    <source>
        <dbReference type="ARBA" id="ARBA00023015"/>
    </source>
</evidence>
<keyword evidence="8" id="KW-1185">Reference proteome</keyword>
<evidence type="ECO:0000256" key="5">
    <source>
        <dbReference type="ARBA" id="ARBA00023242"/>
    </source>
</evidence>
<evidence type="ECO:0000256" key="4">
    <source>
        <dbReference type="ARBA" id="ARBA00023163"/>
    </source>
</evidence>
<dbReference type="Pfam" id="PF02362">
    <property type="entry name" value="B3"/>
    <property type="match status" value="1"/>
</dbReference>
<dbReference type="Proteomes" id="UP001604336">
    <property type="component" value="Unassembled WGS sequence"/>
</dbReference>
<dbReference type="SUPFAM" id="SSF101936">
    <property type="entry name" value="DNA-binding pseudobarrel domain"/>
    <property type="match status" value="2"/>
</dbReference>
<evidence type="ECO:0000313" key="8">
    <source>
        <dbReference type="Proteomes" id="UP001604336"/>
    </source>
</evidence>
<keyword evidence="5" id="KW-0539">Nucleus</keyword>
<organism evidence="7 8">
    <name type="scientific">Abeliophyllum distichum</name>
    <dbReference type="NCBI Taxonomy" id="126358"/>
    <lineage>
        <taxon>Eukaryota</taxon>
        <taxon>Viridiplantae</taxon>
        <taxon>Streptophyta</taxon>
        <taxon>Embryophyta</taxon>
        <taxon>Tracheophyta</taxon>
        <taxon>Spermatophyta</taxon>
        <taxon>Magnoliopsida</taxon>
        <taxon>eudicotyledons</taxon>
        <taxon>Gunneridae</taxon>
        <taxon>Pentapetalae</taxon>
        <taxon>asterids</taxon>
        <taxon>lamiids</taxon>
        <taxon>Lamiales</taxon>
        <taxon>Oleaceae</taxon>
        <taxon>Forsythieae</taxon>
        <taxon>Abeliophyllum</taxon>
    </lineage>
</organism>
<evidence type="ECO:0000259" key="6">
    <source>
        <dbReference type="PROSITE" id="PS50863"/>
    </source>
</evidence>
<gene>
    <name evidence="7" type="ORF">Adt_40117</name>
</gene>
<name>A0ABD1Q707_9LAMI</name>
<dbReference type="AlphaFoldDB" id="A0ABD1Q707"/>
<proteinExistence type="predicted"/>
<keyword evidence="2" id="KW-0805">Transcription regulation</keyword>
<dbReference type="PROSITE" id="PS50863">
    <property type="entry name" value="B3"/>
    <property type="match status" value="1"/>
</dbReference>
<evidence type="ECO:0000256" key="1">
    <source>
        <dbReference type="ARBA" id="ARBA00004123"/>
    </source>
</evidence>
<comment type="caution">
    <text evidence="7">The sequence shown here is derived from an EMBL/GenBank/DDBJ whole genome shotgun (WGS) entry which is preliminary data.</text>
</comment>